<proteinExistence type="predicted"/>
<dbReference type="GO" id="GO:0008270">
    <property type="term" value="F:zinc ion binding"/>
    <property type="evidence" value="ECO:0007669"/>
    <property type="project" value="UniProtKB-KW"/>
</dbReference>
<feature type="transmembrane region" description="Helical" evidence="5">
    <location>
        <begin position="221"/>
        <end position="241"/>
    </location>
</feature>
<evidence type="ECO:0000256" key="2">
    <source>
        <dbReference type="ARBA" id="ARBA00022771"/>
    </source>
</evidence>
<gene>
    <name evidence="7" type="primary">AlNc14C318G10556</name>
    <name evidence="7" type="ORF">ALNC14_118850</name>
</gene>
<reference evidence="7" key="2">
    <citation type="submission" date="2011-02" db="EMBL/GenBank/DDBJ databases">
        <authorList>
            <person name="MacLean D."/>
        </authorList>
    </citation>
    <scope>NUCLEOTIDE SEQUENCE</scope>
</reference>
<evidence type="ECO:0000256" key="3">
    <source>
        <dbReference type="ARBA" id="ARBA00022833"/>
    </source>
</evidence>
<evidence type="ECO:0000256" key="4">
    <source>
        <dbReference type="PROSITE-ProRule" id="PRU00091"/>
    </source>
</evidence>
<evidence type="ECO:0000313" key="7">
    <source>
        <dbReference type="EMBL" id="CCA25741.1"/>
    </source>
</evidence>
<keyword evidence="5" id="KW-0812">Transmembrane</keyword>
<evidence type="ECO:0000256" key="1">
    <source>
        <dbReference type="ARBA" id="ARBA00022723"/>
    </source>
</evidence>
<reference evidence="7" key="1">
    <citation type="journal article" date="2011" name="PLoS Biol.">
        <title>Gene gain and loss during evolution of obligate parasitism in the white rust pathogen of Arabidopsis thaliana.</title>
        <authorList>
            <person name="Kemen E."/>
            <person name="Gardiner A."/>
            <person name="Schultz-Larsen T."/>
            <person name="Kemen A.C."/>
            <person name="Balmuth A.L."/>
            <person name="Robert-Seilaniantz A."/>
            <person name="Bailey K."/>
            <person name="Holub E."/>
            <person name="Studholme D.J."/>
            <person name="Maclean D."/>
            <person name="Jones J.D."/>
        </authorList>
    </citation>
    <scope>NUCLEOTIDE SEQUENCE</scope>
</reference>
<protein>
    <submittedName>
        <fullName evidence="7">Uncharacterized protein AlNc14C318G10556</fullName>
    </submittedName>
</protein>
<keyword evidence="3" id="KW-0862">Zinc</keyword>
<dbReference type="InterPro" id="IPR000306">
    <property type="entry name" value="Znf_FYVE"/>
</dbReference>
<keyword evidence="2 4" id="KW-0863">Zinc-finger</keyword>
<dbReference type="PANTHER" id="PTHR23164">
    <property type="entry name" value="EARLY ENDOSOME ANTIGEN 1"/>
    <property type="match status" value="1"/>
</dbReference>
<name>F0WWC1_9STRA</name>
<dbReference type="Pfam" id="PF01363">
    <property type="entry name" value="FYVE"/>
    <property type="match status" value="1"/>
</dbReference>
<dbReference type="InterPro" id="IPR011011">
    <property type="entry name" value="Znf_FYVE_PHD"/>
</dbReference>
<accession>F0WWC1</accession>
<organism evidence="7">
    <name type="scientific">Albugo laibachii Nc14</name>
    <dbReference type="NCBI Taxonomy" id="890382"/>
    <lineage>
        <taxon>Eukaryota</taxon>
        <taxon>Sar</taxon>
        <taxon>Stramenopiles</taxon>
        <taxon>Oomycota</taxon>
        <taxon>Peronosporomycetes</taxon>
        <taxon>Albuginales</taxon>
        <taxon>Albuginaceae</taxon>
        <taxon>Albugo</taxon>
    </lineage>
</organism>
<evidence type="ECO:0000256" key="5">
    <source>
        <dbReference type="SAM" id="Phobius"/>
    </source>
</evidence>
<keyword evidence="1" id="KW-0479">Metal-binding</keyword>
<dbReference type="EMBL" id="FR824363">
    <property type="protein sequence ID" value="CCA25741.1"/>
    <property type="molecule type" value="Genomic_DNA"/>
</dbReference>
<dbReference type="SUPFAM" id="SSF57903">
    <property type="entry name" value="FYVE/PHD zinc finger"/>
    <property type="match status" value="1"/>
</dbReference>
<feature type="domain" description="FYVE-type" evidence="6">
    <location>
        <begin position="47"/>
        <end position="103"/>
    </location>
</feature>
<dbReference type="AlphaFoldDB" id="F0WWC1"/>
<dbReference type="PROSITE" id="PS50178">
    <property type="entry name" value="ZF_FYVE"/>
    <property type="match status" value="1"/>
</dbReference>
<dbReference type="SMART" id="SM00064">
    <property type="entry name" value="FYVE"/>
    <property type="match status" value="1"/>
</dbReference>
<dbReference type="HOGENOM" id="CLU_1144304_0_0_1"/>
<dbReference type="PANTHER" id="PTHR23164:SF30">
    <property type="entry name" value="EARLY ENDOSOME ANTIGEN 1"/>
    <property type="match status" value="1"/>
</dbReference>
<keyword evidence="5" id="KW-0472">Membrane</keyword>
<dbReference type="InterPro" id="IPR013083">
    <property type="entry name" value="Znf_RING/FYVE/PHD"/>
</dbReference>
<dbReference type="Gene3D" id="3.30.40.10">
    <property type="entry name" value="Zinc/RING finger domain, C3HC4 (zinc finger)"/>
    <property type="match status" value="1"/>
</dbReference>
<sequence length="243" mass="27936">MALFTRNRVRSVSIRNPERTNYIQRMSADVFGIDASLFRDRSQWIRKCDVKKCHVCSIKFSLWKFKHHCRSCGNVACGSCSSRRVCFHSKTVRVCDDCVATKLVRPYHVQENVNVFDNQHSRLHPSIRRHSIANSPNDNIDFDHFVASLQLHAPVNKKAISSSTFFPTERINAENERQRIPVERVNDNIGHDRASISFKESATSHSLRYTSTMGSFRDSGYWNYLAIKVIVFIMILVLALASI</sequence>
<evidence type="ECO:0000259" key="6">
    <source>
        <dbReference type="PROSITE" id="PS50178"/>
    </source>
</evidence>
<keyword evidence="5" id="KW-1133">Transmembrane helix</keyword>
<dbReference type="InterPro" id="IPR017455">
    <property type="entry name" value="Znf_FYVE-rel"/>
</dbReference>